<accession>A0AA46GZX6</accession>
<evidence type="ECO:0000313" key="1">
    <source>
        <dbReference type="EMBL" id="STD06419.1"/>
    </source>
</evidence>
<comment type="caution">
    <text evidence="1">The sequence shown here is derived from an EMBL/GenBank/DDBJ whole genome shotgun (WGS) entry which is preliminary data.</text>
</comment>
<dbReference type="EMBL" id="UFYA01000001">
    <property type="protein sequence ID" value="STD06419.1"/>
    <property type="molecule type" value="Genomic_DNA"/>
</dbReference>
<name>A0AA46GZX6_9MICO</name>
<proteinExistence type="predicted"/>
<protein>
    <submittedName>
        <fullName evidence="1">Uncharacterized protein</fullName>
    </submittedName>
</protein>
<sequence>MTLVHTTTVSTNARAFLQSAYTDRLHIPAPVVPPVGRHRTLGTSAWRTALRELIGWATLGLWVPGLNRAANAAWRPFRTAPGRHRA</sequence>
<dbReference type="AlphaFoldDB" id="A0AA46GZX6"/>
<organism evidence="1 2">
    <name type="scientific">Dermatophilus congolensis</name>
    <dbReference type="NCBI Taxonomy" id="1863"/>
    <lineage>
        <taxon>Bacteria</taxon>
        <taxon>Bacillati</taxon>
        <taxon>Actinomycetota</taxon>
        <taxon>Actinomycetes</taxon>
        <taxon>Micrococcales</taxon>
        <taxon>Dermatophilaceae</taxon>
        <taxon>Dermatophilus</taxon>
    </lineage>
</organism>
<reference evidence="1 2" key="1">
    <citation type="submission" date="2018-06" db="EMBL/GenBank/DDBJ databases">
        <authorList>
            <consortium name="Pathogen Informatics"/>
            <person name="Doyle S."/>
        </authorList>
    </citation>
    <scope>NUCLEOTIDE SEQUENCE [LARGE SCALE GENOMIC DNA]</scope>
    <source>
        <strain evidence="1 2">NCTC7915</strain>
    </source>
</reference>
<dbReference type="RefSeq" id="WP_115029757.1">
    <property type="nucleotide sequence ID" value="NZ_JAAFNP010000001.1"/>
</dbReference>
<evidence type="ECO:0000313" key="2">
    <source>
        <dbReference type="Proteomes" id="UP000254118"/>
    </source>
</evidence>
<dbReference type="Proteomes" id="UP000254118">
    <property type="component" value="Unassembled WGS sequence"/>
</dbReference>
<gene>
    <name evidence="1" type="ORF">NCTC7915_00618</name>
</gene>